<dbReference type="Pfam" id="PF00144">
    <property type="entry name" value="Beta-lactamase"/>
    <property type="match status" value="1"/>
</dbReference>
<dbReference type="RefSeq" id="WP_182547489.1">
    <property type="nucleotide sequence ID" value="NZ_JACGXN010000001.1"/>
</dbReference>
<protein>
    <recommendedName>
        <fullName evidence="3 6">Beta-lactamase</fullName>
        <ecNumber evidence="3 6">3.5.2.6</ecNumber>
    </recommendedName>
</protein>
<dbReference type="InterPro" id="IPR012338">
    <property type="entry name" value="Beta-lactam/transpept-like"/>
</dbReference>
<gene>
    <name evidence="9" type="ORF">FHW16_000406</name>
</gene>
<dbReference type="InterPro" id="IPR001586">
    <property type="entry name" value="Beta-lactam_class-C_AS"/>
</dbReference>
<evidence type="ECO:0000256" key="2">
    <source>
        <dbReference type="ARBA" id="ARBA00007840"/>
    </source>
</evidence>
<dbReference type="PANTHER" id="PTHR46825">
    <property type="entry name" value="D-ALANYL-D-ALANINE-CARBOXYPEPTIDASE/ENDOPEPTIDASE AMPH"/>
    <property type="match status" value="1"/>
</dbReference>
<dbReference type="AlphaFoldDB" id="A0A839EGL1"/>
<dbReference type="GO" id="GO:0017001">
    <property type="term" value="P:antibiotic catabolic process"/>
    <property type="evidence" value="ECO:0007669"/>
    <property type="project" value="InterPro"/>
</dbReference>
<feature type="chain" id="PRO_5033033451" description="Beta-lactamase" evidence="7">
    <location>
        <begin position="26"/>
        <end position="388"/>
    </location>
</feature>
<dbReference type="GO" id="GO:0008800">
    <property type="term" value="F:beta-lactamase activity"/>
    <property type="evidence" value="ECO:0007669"/>
    <property type="project" value="UniProtKB-UniRule"/>
</dbReference>
<dbReference type="EC" id="3.5.2.6" evidence="3 6"/>
<keyword evidence="4 6" id="KW-0378">Hydrolase</keyword>
<evidence type="ECO:0000256" key="7">
    <source>
        <dbReference type="SAM" id="SignalP"/>
    </source>
</evidence>
<evidence type="ECO:0000256" key="5">
    <source>
        <dbReference type="ARBA" id="ARBA00023251"/>
    </source>
</evidence>
<evidence type="ECO:0000313" key="9">
    <source>
        <dbReference type="EMBL" id="MBA8876724.1"/>
    </source>
</evidence>
<dbReference type="InterPro" id="IPR058136">
    <property type="entry name" value="AmpC"/>
</dbReference>
<dbReference type="PANTHER" id="PTHR46825:SF8">
    <property type="entry name" value="BETA-LACTAMASE-RELATED"/>
    <property type="match status" value="1"/>
</dbReference>
<dbReference type="NCBIfam" id="NF033085">
    <property type="entry name" value="bla_class_C"/>
    <property type="match status" value="1"/>
</dbReference>
<dbReference type="GO" id="GO:0046677">
    <property type="term" value="P:response to antibiotic"/>
    <property type="evidence" value="ECO:0007669"/>
    <property type="project" value="UniProtKB-UniRule"/>
</dbReference>
<dbReference type="InterPro" id="IPR050491">
    <property type="entry name" value="AmpC-like"/>
</dbReference>
<evidence type="ECO:0000256" key="6">
    <source>
        <dbReference type="RuleBase" id="RU361140"/>
    </source>
</evidence>
<dbReference type="InterPro" id="IPR001466">
    <property type="entry name" value="Beta-lactam-related"/>
</dbReference>
<organism evidence="9 10">
    <name type="scientific">Phyllobacterium myrsinacearum</name>
    <dbReference type="NCBI Taxonomy" id="28101"/>
    <lineage>
        <taxon>Bacteria</taxon>
        <taxon>Pseudomonadati</taxon>
        <taxon>Pseudomonadota</taxon>
        <taxon>Alphaproteobacteria</taxon>
        <taxon>Hyphomicrobiales</taxon>
        <taxon>Phyllobacteriaceae</taxon>
        <taxon>Phyllobacterium</taxon>
    </lineage>
</organism>
<sequence length="388" mass="41986">MISKATRVLTCVLLATATSTIAGHAANEQGNKVRTVVDAAIRPMMEKYNIPGMAVGITVDGKPYIFDYGIASKETGIPVKPDTLFEIGSISKTFVATLASLAQANGQLSLSDKTSKYLPSMQGTAFGDVSLLHLGTHTPGGFPLQVPDDVKDDAQMMRYFQTWKPAYKAGAYRTYANPSIGMLGFIAAKAMNKDFAALMEGDLFPALGLTSTYIDVPESKMAEYAQGYTRKDEPARVSKAVLSSEAYGVKTTATDLIHFVEANMAMHKLGGKLQQAITDTHTGYFKVGPMTQDLIWEQYAYPVDLNTLQQSNSSDMLKPISVTAITPPQAPRDDVLINKTGSTNGFGGYVAFVPEKRLGIVILANKNYPNEDRVRIAHEIFSALGTNE</sequence>
<keyword evidence="5 6" id="KW-0046">Antibiotic resistance</keyword>
<dbReference type="Proteomes" id="UP000549052">
    <property type="component" value="Unassembled WGS sequence"/>
</dbReference>
<dbReference type="SUPFAM" id="SSF56601">
    <property type="entry name" value="beta-lactamase/transpeptidase-like"/>
    <property type="match status" value="1"/>
</dbReference>
<proteinExistence type="inferred from homology"/>
<comment type="caution">
    <text evidence="9">The sequence shown here is derived from an EMBL/GenBank/DDBJ whole genome shotgun (WGS) entry which is preliminary data.</text>
</comment>
<evidence type="ECO:0000256" key="1">
    <source>
        <dbReference type="ARBA" id="ARBA00001526"/>
    </source>
</evidence>
<evidence type="ECO:0000256" key="3">
    <source>
        <dbReference type="ARBA" id="ARBA00012865"/>
    </source>
</evidence>
<dbReference type="Gene3D" id="3.40.710.10">
    <property type="entry name" value="DD-peptidase/beta-lactamase superfamily"/>
    <property type="match status" value="1"/>
</dbReference>
<accession>A0A839EGL1</accession>
<comment type="catalytic activity">
    <reaction evidence="1 6">
        <text>a beta-lactam + H2O = a substituted beta-amino acid</text>
        <dbReference type="Rhea" id="RHEA:20401"/>
        <dbReference type="ChEBI" id="CHEBI:15377"/>
        <dbReference type="ChEBI" id="CHEBI:35627"/>
        <dbReference type="ChEBI" id="CHEBI:140347"/>
        <dbReference type="EC" id="3.5.2.6"/>
    </reaction>
</comment>
<dbReference type="GO" id="GO:0030288">
    <property type="term" value="C:outer membrane-bounded periplasmic space"/>
    <property type="evidence" value="ECO:0007669"/>
    <property type="project" value="InterPro"/>
</dbReference>
<comment type="similarity">
    <text evidence="2 6">Belongs to the class-C beta-lactamase family.</text>
</comment>
<evidence type="ECO:0000259" key="8">
    <source>
        <dbReference type="Pfam" id="PF00144"/>
    </source>
</evidence>
<keyword evidence="10" id="KW-1185">Reference proteome</keyword>
<dbReference type="EMBL" id="JACGXN010000001">
    <property type="protein sequence ID" value="MBA8876724.1"/>
    <property type="molecule type" value="Genomic_DNA"/>
</dbReference>
<evidence type="ECO:0000313" key="10">
    <source>
        <dbReference type="Proteomes" id="UP000549052"/>
    </source>
</evidence>
<dbReference type="PROSITE" id="PS00336">
    <property type="entry name" value="BETA_LACTAMASE_C"/>
    <property type="match status" value="1"/>
</dbReference>
<name>A0A839EGL1_9HYPH</name>
<keyword evidence="7" id="KW-0732">Signal</keyword>
<evidence type="ECO:0000256" key="4">
    <source>
        <dbReference type="ARBA" id="ARBA00022801"/>
    </source>
</evidence>
<feature type="domain" description="Beta-lactamase-related" evidence="8">
    <location>
        <begin position="37"/>
        <end position="383"/>
    </location>
</feature>
<reference evidence="9 10" key="1">
    <citation type="submission" date="2020-07" db="EMBL/GenBank/DDBJ databases">
        <title>Genomic Encyclopedia of Type Strains, Phase IV (KMG-V): Genome sequencing to study the core and pangenomes of soil and plant-associated prokaryotes.</title>
        <authorList>
            <person name="Whitman W."/>
        </authorList>
    </citation>
    <scope>NUCLEOTIDE SEQUENCE [LARGE SCALE GENOMIC DNA]</scope>
    <source>
        <strain evidence="9 10">AN3</strain>
    </source>
</reference>
<feature type="signal peptide" evidence="7">
    <location>
        <begin position="1"/>
        <end position="25"/>
    </location>
</feature>